<dbReference type="EMBL" id="CP007155">
    <property type="protein sequence ID" value="AHH98541.1"/>
    <property type="molecule type" value="Genomic_DNA"/>
</dbReference>
<dbReference type="HOGENOM" id="CLU_149266_0_0_11"/>
<dbReference type="KEGG" id="kal:KALB_5179"/>
<reference evidence="2 3" key="1">
    <citation type="journal article" date="2014" name="BMC Genomics">
        <title>Complete genome sequence of producer of the glycopeptide antibiotic Aculeximycin Kutzneria albida DSM 43870T, a representative of minor genus of Pseudonocardiaceae.</title>
        <authorList>
            <person name="Rebets Y."/>
            <person name="Tokovenko B."/>
            <person name="Lushchyk I."/>
            <person name="Ruckert C."/>
            <person name="Zaburannyi N."/>
            <person name="Bechthold A."/>
            <person name="Kalinowski J."/>
            <person name="Luzhetskyy A."/>
        </authorList>
    </citation>
    <scope>NUCLEOTIDE SEQUENCE [LARGE SCALE GENOMIC DNA]</scope>
    <source>
        <strain evidence="2">DSM 43870</strain>
    </source>
</reference>
<proteinExistence type="predicted"/>
<dbReference type="OrthoDB" id="3629316at2"/>
<dbReference type="AlphaFoldDB" id="W5WD77"/>
<evidence type="ECO:0000313" key="3">
    <source>
        <dbReference type="Proteomes" id="UP000019225"/>
    </source>
</evidence>
<organism evidence="2 3">
    <name type="scientific">Kutzneria albida DSM 43870</name>
    <dbReference type="NCBI Taxonomy" id="1449976"/>
    <lineage>
        <taxon>Bacteria</taxon>
        <taxon>Bacillati</taxon>
        <taxon>Actinomycetota</taxon>
        <taxon>Actinomycetes</taxon>
        <taxon>Pseudonocardiales</taxon>
        <taxon>Pseudonocardiaceae</taxon>
        <taxon>Kutzneria</taxon>
    </lineage>
</organism>
<accession>W5WD77</accession>
<evidence type="ECO:0000313" key="2">
    <source>
        <dbReference type="EMBL" id="AHH98541.1"/>
    </source>
</evidence>
<dbReference type="STRING" id="1449976.KALB_5179"/>
<feature type="compositionally biased region" description="Low complexity" evidence="1">
    <location>
        <begin position="107"/>
        <end position="122"/>
    </location>
</feature>
<dbReference type="RefSeq" id="WP_025358546.1">
    <property type="nucleotide sequence ID" value="NZ_CP007155.1"/>
</dbReference>
<protein>
    <submittedName>
        <fullName evidence="2">Uncharacterized protein</fullName>
    </submittedName>
</protein>
<feature type="region of interest" description="Disordered" evidence="1">
    <location>
        <begin position="1"/>
        <end position="38"/>
    </location>
</feature>
<dbReference type="Proteomes" id="UP000019225">
    <property type="component" value="Chromosome"/>
</dbReference>
<gene>
    <name evidence="2" type="ORF">KALB_5179</name>
</gene>
<feature type="region of interest" description="Disordered" evidence="1">
    <location>
        <begin position="86"/>
        <end position="145"/>
    </location>
</feature>
<feature type="compositionally biased region" description="Basic and acidic residues" evidence="1">
    <location>
        <begin position="1"/>
        <end position="18"/>
    </location>
</feature>
<sequence>MTTPEEIERRVEEADTARTAKRSAAAKQVGELAQRRTTAADQLADIERELGEVLVDASDVIDVDELARFTNVPASELNQWLLNRKSIRTKRKRTAGSGLGTKNETNQGPSAATPPTTGQPPTLHEPAAPRADSTSALVRGATEVA</sequence>
<evidence type="ECO:0000256" key="1">
    <source>
        <dbReference type="SAM" id="MobiDB-lite"/>
    </source>
</evidence>
<name>W5WD77_9PSEU</name>
<dbReference type="eggNOG" id="ENOG5031J78">
    <property type="taxonomic scope" value="Bacteria"/>
</dbReference>
<keyword evidence="3" id="KW-1185">Reference proteome</keyword>